<evidence type="ECO:0000313" key="2">
    <source>
        <dbReference type="Proteomes" id="UP000003174"/>
    </source>
</evidence>
<accession>C0EW40</accession>
<organism evidence="1 2">
    <name type="scientific">Anaerobutyricum hallii DSM 3353</name>
    <dbReference type="NCBI Taxonomy" id="411469"/>
    <lineage>
        <taxon>Bacteria</taxon>
        <taxon>Bacillati</taxon>
        <taxon>Bacillota</taxon>
        <taxon>Clostridia</taxon>
        <taxon>Lachnospirales</taxon>
        <taxon>Lachnospiraceae</taxon>
        <taxon>Anaerobutyricum</taxon>
    </lineage>
</organism>
<proteinExistence type="predicted"/>
<reference evidence="1 2" key="1">
    <citation type="submission" date="2009-01" db="EMBL/GenBank/DDBJ databases">
        <authorList>
            <person name="Fulton L."/>
            <person name="Clifton S."/>
            <person name="Fulton B."/>
            <person name="Xu J."/>
            <person name="Minx P."/>
            <person name="Pepin K.H."/>
            <person name="Johnson M."/>
            <person name="Bhonagiri V."/>
            <person name="Nash W.E."/>
            <person name="Mardis E.R."/>
            <person name="Wilson R.K."/>
        </authorList>
    </citation>
    <scope>NUCLEOTIDE SEQUENCE [LARGE SCALE GENOMIC DNA]</scope>
    <source>
        <strain evidence="1 2">DSM 3353</strain>
    </source>
</reference>
<reference evidence="1 2" key="2">
    <citation type="submission" date="2009-02" db="EMBL/GenBank/DDBJ databases">
        <title>Draft genome sequence of Eubacterium hallii (DSM 3353).</title>
        <authorList>
            <person name="Sudarsanam P."/>
            <person name="Ley R."/>
            <person name="Guruge J."/>
            <person name="Turnbaugh P.J."/>
            <person name="Mahowald M."/>
            <person name="Liep D."/>
            <person name="Gordon J."/>
        </authorList>
    </citation>
    <scope>NUCLEOTIDE SEQUENCE [LARGE SCALE GENOMIC DNA]</scope>
    <source>
        <strain evidence="1 2">DSM 3353</strain>
    </source>
</reference>
<sequence>MAAEVKSEFILGRFEGASGLRLFRLARQLGKSGFLFMEF</sequence>
<evidence type="ECO:0000313" key="1">
    <source>
        <dbReference type="EMBL" id="EEG36524.1"/>
    </source>
</evidence>
<gene>
    <name evidence="1" type="ORF">EUBHAL_01628</name>
</gene>
<dbReference type="EMBL" id="ACEP01000075">
    <property type="protein sequence ID" value="EEG36524.1"/>
    <property type="molecule type" value="Genomic_DNA"/>
</dbReference>
<comment type="caution">
    <text evidence="1">The sequence shown here is derived from an EMBL/GenBank/DDBJ whole genome shotgun (WGS) entry which is preliminary data.</text>
</comment>
<dbReference type="AlphaFoldDB" id="C0EW40"/>
<dbReference type="Proteomes" id="UP000003174">
    <property type="component" value="Unassembled WGS sequence"/>
</dbReference>
<name>C0EW40_9FIRM</name>
<protein>
    <submittedName>
        <fullName evidence="1">Uncharacterized protein</fullName>
    </submittedName>
</protein>